<evidence type="ECO:0000313" key="1">
    <source>
        <dbReference type="EMBL" id="MSS84548.1"/>
    </source>
</evidence>
<accession>A0A6N7W8S5</accession>
<evidence type="ECO:0000313" key="2">
    <source>
        <dbReference type="Proteomes" id="UP000470875"/>
    </source>
</evidence>
<dbReference type="RefSeq" id="WP_154544993.1">
    <property type="nucleotide sequence ID" value="NZ_VULO01000007.1"/>
</dbReference>
<dbReference type="Proteomes" id="UP000470875">
    <property type="component" value="Unassembled WGS sequence"/>
</dbReference>
<comment type="caution">
    <text evidence="1">The sequence shown here is derived from an EMBL/GenBank/DDBJ whole genome shotgun (WGS) entry which is preliminary data.</text>
</comment>
<name>A0A6N7W8S5_9ACTO</name>
<gene>
    <name evidence="1" type="ORF">FYJ24_07180</name>
</gene>
<keyword evidence="2" id="KW-1185">Reference proteome</keyword>
<dbReference type="EMBL" id="VULO01000007">
    <property type="protein sequence ID" value="MSS84548.1"/>
    <property type="molecule type" value="Genomic_DNA"/>
</dbReference>
<sequence>MTYKLRGRSKLNEDRVMTWATVRRSNRVCYWDDYDVYVRDGYRNERDFEKMALNIDGDLPASAWRELASLFLKELQVPEINAD</sequence>
<dbReference type="AlphaFoldDB" id="A0A6N7W8S5"/>
<organism evidence="1 2">
    <name type="scientific">Scrofimicrobium canadense</name>
    <dbReference type="NCBI Taxonomy" id="2652290"/>
    <lineage>
        <taxon>Bacteria</taxon>
        <taxon>Bacillati</taxon>
        <taxon>Actinomycetota</taxon>
        <taxon>Actinomycetes</taxon>
        <taxon>Actinomycetales</taxon>
        <taxon>Actinomycetaceae</taxon>
        <taxon>Scrofimicrobium</taxon>
    </lineage>
</organism>
<proteinExistence type="predicted"/>
<protein>
    <submittedName>
        <fullName evidence="1">Uncharacterized protein</fullName>
    </submittedName>
</protein>
<reference evidence="1 2" key="1">
    <citation type="submission" date="2019-08" db="EMBL/GenBank/DDBJ databases">
        <title>In-depth cultivation of the pig gut microbiome towards novel bacterial diversity and tailored functional studies.</title>
        <authorList>
            <person name="Wylensek D."/>
            <person name="Hitch T.C.A."/>
            <person name="Clavel T."/>
        </authorList>
    </citation>
    <scope>NUCLEOTIDE SEQUENCE [LARGE SCALE GENOMIC DNA]</scope>
    <source>
        <strain evidence="1 2">WB03_NA08</strain>
    </source>
</reference>